<dbReference type="RefSeq" id="WP_323980166.1">
    <property type="nucleotide sequence ID" value="NZ_JAYKBV010000026.1"/>
</dbReference>
<accession>A0ABU5YCT7</accession>
<keyword evidence="2" id="KW-1185">Reference proteome</keyword>
<gene>
    <name evidence="1" type="ORF">VJJ49_13160</name>
</gene>
<evidence type="ECO:0008006" key="3">
    <source>
        <dbReference type="Google" id="ProtNLM"/>
    </source>
</evidence>
<protein>
    <recommendedName>
        <fullName evidence="3">SMI1/KNR4 family protein</fullName>
    </recommendedName>
</protein>
<dbReference type="EMBL" id="JAYKBV010000026">
    <property type="protein sequence ID" value="MEB3041625.1"/>
    <property type="molecule type" value="Genomic_DNA"/>
</dbReference>
<organism evidence="1 2">
    <name type="scientific">Capnocytophaga gingivalis</name>
    <dbReference type="NCBI Taxonomy" id="1017"/>
    <lineage>
        <taxon>Bacteria</taxon>
        <taxon>Pseudomonadati</taxon>
        <taxon>Bacteroidota</taxon>
        <taxon>Flavobacteriia</taxon>
        <taxon>Flavobacteriales</taxon>
        <taxon>Flavobacteriaceae</taxon>
        <taxon>Capnocytophaga</taxon>
    </lineage>
</organism>
<reference evidence="1 2" key="1">
    <citation type="submission" date="2023-12" db="EMBL/GenBank/DDBJ databases">
        <title>Genomic sequences of Capnocytophaga and Parvimonas strains.</title>
        <authorList>
            <person name="Watt R.M."/>
            <person name="Wang M."/>
            <person name="Yang T."/>
            <person name="Tong W.M."/>
        </authorList>
    </citation>
    <scope>NUCLEOTIDE SEQUENCE [LARGE SCALE GENOMIC DNA]</scope>
    <source>
        <strain evidence="1 2">CCUG 13156</strain>
    </source>
</reference>
<proteinExistence type="predicted"/>
<comment type="caution">
    <text evidence="1">The sequence shown here is derived from an EMBL/GenBank/DDBJ whole genome shotgun (WGS) entry which is preliminary data.</text>
</comment>
<evidence type="ECO:0000313" key="2">
    <source>
        <dbReference type="Proteomes" id="UP001324270"/>
    </source>
</evidence>
<evidence type="ECO:0000313" key="1">
    <source>
        <dbReference type="EMBL" id="MEB3041625.1"/>
    </source>
</evidence>
<sequence>MNKENYPTWLVPINIAKELKEIGFKEPTMFCFISGESDIQLSIYDDISLNYNLYINDIELINYNTKGFYVFIPTWEQAHAWFREKGYYGNIEATSKGTSAYIFFPELDNGEFWEFAYEETYEKARELLLLKLIDLYKTANQ</sequence>
<name>A0ABU5YCT7_9FLAO</name>
<dbReference type="Proteomes" id="UP001324270">
    <property type="component" value="Unassembled WGS sequence"/>
</dbReference>